<evidence type="ECO:0000256" key="1">
    <source>
        <dbReference type="ARBA" id="ARBA00022737"/>
    </source>
</evidence>
<keyword evidence="1" id="KW-0677">Repeat</keyword>
<accession>A0A9D4ULV3</accession>
<dbReference type="Proteomes" id="UP000886520">
    <property type="component" value="Chromosome 14"/>
</dbReference>
<dbReference type="InterPro" id="IPR058923">
    <property type="entry name" value="RCC1-like_dom"/>
</dbReference>
<dbReference type="InterPro" id="IPR000408">
    <property type="entry name" value="Reg_chr_condens"/>
</dbReference>
<dbReference type="Gene3D" id="2.130.10.30">
    <property type="entry name" value="Regulator of chromosome condensation 1/beta-lactamase-inhibitor protein II"/>
    <property type="match status" value="3"/>
</dbReference>
<dbReference type="PROSITE" id="PS00626">
    <property type="entry name" value="RCC1_2"/>
    <property type="match status" value="2"/>
</dbReference>
<evidence type="ECO:0000313" key="5">
    <source>
        <dbReference type="EMBL" id="KAI5070290.1"/>
    </source>
</evidence>
<dbReference type="InterPro" id="IPR009091">
    <property type="entry name" value="RCC1/BLIP-II"/>
</dbReference>
<dbReference type="Pfam" id="PF25390">
    <property type="entry name" value="WD40_RLD"/>
    <property type="match status" value="1"/>
</dbReference>
<feature type="repeat" description="RCC1" evidence="2">
    <location>
        <begin position="311"/>
        <end position="360"/>
    </location>
</feature>
<feature type="domain" description="RCC1-like" evidence="4">
    <location>
        <begin position="1"/>
        <end position="408"/>
    </location>
</feature>
<feature type="region of interest" description="Disordered" evidence="3">
    <location>
        <begin position="1"/>
        <end position="20"/>
    </location>
</feature>
<proteinExistence type="predicted"/>
<evidence type="ECO:0000256" key="2">
    <source>
        <dbReference type="PROSITE-ProRule" id="PRU00235"/>
    </source>
</evidence>
<evidence type="ECO:0000259" key="4">
    <source>
        <dbReference type="Pfam" id="PF25390"/>
    </source>
</evidence>
<dbReference type="PANTHER" id="PTHR22870:SF365">
    <property type="entry name" value="REGULATOR OF CHROMOSOME CONDENSATION (CELL CYCLE REGULATORY PROTEIN)-RELATED"/>
    <property type="match status" value="1"/>
</dbReference>
<organism evidence="5 6">
    <name type="scientific">Adiantum capillus-veneris</name>
    <name type="common">Maidenhair fern</name>
    <dbReference type="NCBI Taxonomy" id="13818"/>
    <lineage>
        <taxon>Eukaryota</taxon>
        <taxon>Viridiplantae</taxon>
        <taxon>Streptophyta</taxon>
        <taxon>Embryophyta</taxon>
        <taxon>Tracheophyta</taxon>
        <taxon>Polypodiopsida</taxon>
        <taxon>Polypodiidae</taxon>
        <taxon>Polypodiales</taxon>
        <taxon>Pteridineae</taxon>
        <taxon>Pteridaceae</taxon>
        <taxon>Vittarioideae</taxon>
        <taxon>Adiantum</taxon>
    </lineage>
</organism>
<feature type="repeat" description="RCC1" evidence="2">
    <location>
        <begin position="54"/>
        <end position="108"/>
    </location>
</feature>
<dbReference type="EMBL" id="JABFUD020000014">
    <property type="protein sequence ID" value="KAI5070290.1"/>
    <property type="molecule type" value="Genomic_DNA"/>
</dbReference>
<dbReference type="PRINTS" id="PR00633">
    <property type="entry name" value="RCCNDNSATION"/>
</dbReference>
<gene>
    <name evidence="5" type="ORF">GOP47_0014633</name>
</gene>
<dbReference type="SUPFAM" id="SSF50985">
    <property type="entry name" value="RCC1/BLIP-II"/>
    <property type="match status" value="1"/>
</dbReference>
<reference evidence="5" key="1">
    <citation type="submission" date="2021-01" db="EMBL/GenBank/DDBJ databases">
        <title>Adiantum capillus-veneris genome.</title>
        <authorList>
            <person name="Fang Y."/>
            <person name="Liao Q."/>
        </authorList>
    </citation>
    <scope>NUCLEOTIDE SEQUENCE</scope>
    <source>
        <strain evidence="5">H3</strain>
        <tissue evidence="5">Leaf</tissue>
    </source>
</reference>
<feature type="repeat" description="RCC1" evidence="2">
    <location>
        <begin position="162"/>
        <end position="245"/>
    </location>
</feature>
<feature type="repeat" description="RCC1" evidence="2">
    <location>
        <begin position="109"/>
        <end position="161"/>
    </location>
</feature>
<sequence>MSFGDGSHGALGHSQEGGSIGSDAYEPLSVEALPDNIVRVAAGHYHSLAVAADGQLWSWGRNNEGQLGRGTALSREQCNHPRMVEGLENVEIKDTAGSGVVSMAIDAHGSLWAWGKSKRGQLGLGEMIIEALFPQRVQALSGHQIVQVSLGWGHALACTTEGKVFSWGYPLDGRLGYFPKGLDSLGLQRRYTHDLAKRQMELLDEDVEKELRVAYQWRPQLVPLGDLEAIGVSCGFDHSLVICKGGILLSFGDNSYGQLGRKQGTIDSVEGWKVELGGHVSCIGSGLGHSLAVCHGCRHDEVENTQHFDTILVHSWGWNAAFQLGRTTSNKRPMQVEGLKQCRVHSVDGGRVHSTAVDSEGGLWTWGSGRNGRLGLGSFGDEQEPCLVDSLQEVMVKQAVCGMDHTLILVGN</sequence>
<dbReference type="InterPro" id="IPR051210">
    <property type="entry name" value="Ub_ligase/GEF_domain"/>
</dbReference>
<name>A0A9D4ULV3_ADICA</name>
<feature type="repeat" description="RCC1" evidence="2">
    <location>
        <begin position="246"/>
        <end position="296"/>
    </location>
</feature>
<dbReference type="OrthoDB" id="8068875at2759"/>
<dbReference type="PANTHER" id="PTHR22870">
    <property type="entry name" value="REGULATOR OF CHROMOSOME CONDENSATION"/>
    <property type="match status" value="1"/>
</dbReference>
<dbReference type="PROSITE" id="PS50012">
    <property type="entry name" value="RCC1_3"/>
    <property type="match status" value="7"/>
</dbReference>
<feature type="repeat" description="RCC1" evidence="2">
    <location>
        <begin position="1"/>
        <end position="53"/>
    </location>
</feature>
<protein>
    <recommendedName>
        <fullName evidence="4">RCC1-like domain-containing protein</fullName>
    </recommendedName>
</protein>
<comment type="caution">
    <text evidence="5">The sequence shown here is derived from an EMBL/GenBank/DDBJ whole genome shotgun (WGS) entry which is preliminary data.</text>
</comment>
<evidence type="ECO:0000313" key="6">
    <source>
        <dbReference type="Proteomes" id="UP000886520"/>
    </source>
</evidence>
<evidence type="ECO:0000256" key="3">
    <source>
        <dbReference type="SAM" id="MobiDB-lite"/>
    </source>
</evidence>
<keyword evidence="6" id="KW-1185">Reference proteome</keyword>
<feature type="repeat" description="RCC1" evidence="2">
    <location>
        <begin position="361"/>
        <end position="412"/>
    </location>
</feature>
<dbReference type="AlphaFoldDB" id="A0A9D4ULV3"/>